<feature type="compositionally biased region" description="Basic and acidic residues" evidence="2">
    <location>
        <begin position="108"/>
        <end position="125"/>
    </location>
</feature>
<feature type="compositionally biased region" description="Polar residues" evidence="2">
    <location>
        <begin position="646"/>
        <end position="659"/>
    </location>
</feature>
<accession>A0A8B7P335</accession>
<dbReference type="Proteomes" id="UP000694843">
    <property type="component" value="Unplaced"/>
</dbReference>
<feature type="compositionally biased region" description="Basic and acidic residues" evidence="2">
    <location>
        <begin position="1749"/>
        <end position="1758"/>
    </location>
</feature>
<gene>
    <name evidence="4" type="primary">LOC108675896</name>
</gene>
<dbReference type="GeneID" id="108675896"/>
<name>A0A8B7P335_HYAAZ</name>
<feature type="region of interest" description="Disordered" evidence="2">
    <location>
        <begin position="405"/>
        <end position="426"/>
    </location>
</feature>
<keyword evidence="1" id="KW-0175">Coiled coil</keyword>
<evidence type="ECO:0000256" key="2">
    <source>
        <dbReference type="SAM" id="MobiDB-lite"/>
    </source>
</evidence>
<feature type="compositionally biased region" description="Polar residues" evidence="2">
    <location>
        <begin position="40"/>
        <end position="61"/>
    </location>
</feature>
<feature type="compositionally biased region" description="Polar residues" evidence="2">
    <location>
        <begin position="1698"/>
        <end position="1707"/>
    </location>
</feature>
<feature type="compositionally biased region" description="Polar residues" evidence="2">
    <location>
        <begin position="405"/>
        <end position="414"/>
    </location>
</feature>
<feature type="coiled-coil region" evidence="1">
    <location>
        <begin position="1537"/>
        <end position="1571"/>
    </location>
</feature>
<organism evidence="3 4">
    <name type="scientific">Hyalella azteca</name>
    <name type="common">Amphipod</name>
    <dbReference type="NCBI Taxonomy" id="294128"/>
    <lineage>
        <taxon>Eukaryota</taxon>
        <taxon>Metazoa</taxon>
        <taxon>Ecdysozoa</taxon>
        <taxon>Arthropoda</taxon>
        <taxon>Crustacea</taxon>
        <taxon>Multicrustacea</taxon>
        <taxon>Malacostraca</taxon>
        <taxon>Eumalacostraca</taxon>
        <taxon>Peracarida</taxon>
        <taxon>Amphipoda</taxon>
        <taxon>Senticaudata</taxon>
        <taxon>Talitrida</taxon>
        <taxon>Talitroidea</taxon>
        <taxon>Hyalellidae</taxon>
        <taxon>Hyalella</taxon>
    </lineage>
</organism>
<feature type="compositionally biased region" description="Polar residues" evidence="2">
    <location>
        <begin position="1668"/>
        <end position="1677"/>
    </location>
</feature>
<feature type="region of interest" description="Disordered" evidence="2">
    <location>
        <begin position="1613"/>
        <end position="1758"/>
    </location>
</feature>
<evidence type="ECO:0000256" key="1">
    <source>
        <dbReference type="SAM" id="Coils"/>
    </source>
</evidence>
<feature type="compositionally biased region" description="Low complexity" evidence="2">
    <location>
        <begin position="1653"/>
        <end position="1667"/>
    </location>
</feature>
<feature type="compositionally biased region" description="Low complexity" evidence="2">
    <location>
        <begin position="62"/>
        <end position="81"/>
    </location>
</feature>
<sequence>MGATQSKKALKIALKKRQMDKPKKGTKGGKGGAKTSPASVQDSITNPSSVNGENLVNDATTSSVSNSSPVLSSPASSALPVRKPAGEARKSVGEAHKPAVESKIPSADTRKFTSDAAKRLSEAGRKPGTTTYQPAEKLRKTGPHEPNGAKKSPLKLDVAERVRGRSASGRSFTASSELRDGSWRSSFGANKRGDGNSKLSSSLPRFSTTPRVSATASKAFTKDGHSKTIKDEDLVSNRLSRGTTPHRSGGRTATVTPSDAPANKRSVKPLTRFGFHDTSVRSGDSTESVNSILSDANTTVSDSNSNLLEFEDEQQNNVNEEILTNFVISDCNVVHAKNLKNTLSVNSSPLNNSNCEDVLLHCSSSPKSPASISQASSGVTSATKAVTAKLKAQSHVLPLLQSPAVKSQLSSQPGKTEKLASHKNNNVTCVTKNTKTPASYGHNDSNQKVDVSSYLPQPACIQKISQNLSSCPVTFKAITSGSIPKPSSTTPSPVEETAITSHKSLATADSGLGSSTEGEKLKVIDGKTHECSNQIINHPVTSVCRSTEVIAALQSQLKSSDHNTKTSSLNGRVDFVVPASECVQLTPSPDDTMKSSLIDESDKWLREKKNSMGKASKLQTGSLLKPATKLRTIFPKNETSHENPAASGNPSIKNDSSYTSPIVPDTHLSFGIARQKFAEYERSRIVRRSETIEPTTGIHRPRTKLGKSPSDPGWFAPVLYDNKHQGNFSSVNKFSYIRPTSLVKNPILVTPVSNEVVEISKPILKRLEYTEGQTYLSNSSDSAAGERVTNRKNSTEDLLMVSSTVQQGKDSAACDDIECRSSNDLRDIEFSVKLNHKSNAPTVHVLESPILENDRDISNSKLSVLSLDSPSAHSKVDNKVSSPGSETSFEVLDTPSEGLDDQTVCNFVSYQDPRGEGDATQDLRQQMQDLQSHEIGSEVLGSHSSEERALIESCIGNIEPEKDGQLENFANKSENTVTGRAKNGSSSVSSERSTSLHEDDLVSSLERSLLVESLTNTVMSESMEVSASASMTSSITSHDPSYTNDPSTFYSFTAPSFNNVESDSRDADKPDAGKASNSDEMKNFMNNLMNSKLEIVDILNNFTIQHKDQETTTSITQKHANENESTPEKSILLDDDVEGKHSNLSLSKLSPVSYCDEATPVLASTSGNNDQNVTSERTLTVDDDGSATVMCTSNDSASFECATPNLQTKHSHDSYSIGANSSGVDIDQDFLIDDEISDQPDLTFVGGDDACAERSELGYLLENTSLRRSRDFISSRQCTALSRSDFSAERIKSSRTKDTASSTPLDQKGPSDGGREDLMASATSDEGISGDDLDAPSPCHAIRRIGRALSDADDSSCPGPRGRPESVCTLASSLDPDDFMLDFEAEDFANRCTTPSGGVGSNGCLGTPLRGPVLSSGNSSVRSSPHHTGKRSLKHESGKPTRLPVLRSQTEEQAGSPVLMDKALQQQLLCDCRATKTMLLQLRAVLLNADASATPHALDIKEAESNPCDTQMRCNGAQSVGDQATRDALTQQNASSLESLLQQNNDLRRQIIQLQEEMEERDRTVRLLQLQLGQAIPNQTLINGTSSSIKDLGNQRLVRSLGEPGKLLMNNAATQTDRTSRMFGVSSLTRQPSVDDGLGPTVSSEESDCATPSRSRSLSRASCLGASDRNSVNSDDQSGSLTTPSSSTRSSPSCDRFGSSNSPTNKLPISKLTRGKRDVQCASERIAKPTKSFLDKRIDTKGNSSPIKARSESLNEGRNREISCKTFQERKEIFSVAQSPARNANAARSS</sequence>
<dbReference type="RefSeq" id="XP_018019436.1">
    <property type="nucleotide sequence ID" value="XM_018163947.2"/>
</dbReference>
<feature type="region of interest" description="Disordered" evidence="2">
    <location>
        <begin position="480"/>
        <end position="517"/>
    </location>
</feature>
<protein>
    <submittedName>
        <fullName evidence="4">Uncharacterized protein LOC108675896 isoform X2</fullName>
    </submittedName>
</protein>
<evidence type="ECO:0000313" key="3">
    <source>
        <dbReference type="Proteomes" id="UP000694843"/>
    </source>
</evidence>
<feature type="region of interest" description="Disordered" evidence="2">
    <location>
        <begin position="1059"/>
        <end position="1079"/>
    </location>
</feature>
<evidence type="ECO:0000313" key="4">
    <source>
        <dbReference type="RefSeq" id="XP_018019436.1"/>
    </source>
</evidence>
<feature type="region of interest" description="Disordered" evidence="2">
    <location>
        <begin position="1"/>
        <end position="226"/>
    </location>
</feature>
<feature type="compositionally biased region" description="Polar residues" evidence="2">
    <location>
        <begin position="238"/>
        <end position="257"/>
    </location>
</feature>
<proteinExistence type="predicted"/>
<feature type="region of interest" description="Disordered" evidence="2">
    <location>
        <begin position="974"/>
        <end position="999"/>
    </location>
</feature>
<feature type="compositionally biased region" description="Basic and acidic residues" evidence="2">
    <location>
        <begin position="1289"/>
        <end position="1298"/>
    </location>
</feature>
<feature type="region of interest" description="Disordered" evidence="2">
    <location>
        <begin position="238"/>
        <end position="265"/>
    </location>
</feature>
<dbReference type="OrthoDB" id="6363485at2759"/>
<feature type="compositionally biased region" description="Basic residues" evidence="2">
    <location>
        <begin position="1424"/>
        <end position="1433"/>
    </location>
</feature>
<feature type="compositionally biased region" description="Basic and acidic residues" evidence="2">
    <location>
        <begin position="84"/>
        <end position="100"/>
    </location>
</feature>
<feature type="region of interest" description="Disordered" evidence="2">
    <location>
        <begin position="1410"/>
        <end position="1454"/>
    </location>
</feature>
<reference evidence="4" key="1">
    <citation type="submission" date="2025-08" db="UniProtKB">
        <authorList>
            <consortium name="RefSeq"/>
        </authorList>
    </citation>
    <scope>IDENTIFICATION</scope>
    <source>
        <tissue evidence="4">Whole organism</tissue>
    </source>
</reference>
<keyword evidence="3" id="KW-1185">Reference proteome</keyword>
<feature type="compositionally biased region" description="Polar residues" evidence="2">
    <location>
        <begin position="197"/>
        <end position="218"/>
    </location>
</feature>
<feature type="compositionally biased region" description="Low complexity" evidence="2">
    <location>
        <begin position="1678"/>
        <end position="1693"/>
    </location>
</feature>
<feature type="compositionally biased region" description="Basic and acidic residues" evidence="2">
    <location>
        <begin position="1062"/>
        <end position="1079"/>
    </location>
</feature>
<feature type="compositionally biased region" description="Low complexity" evidence="2">
    <location>
        <begin position="480"/>
        <end position="493"/>
    </location>
</feature>
<feature type="region of interest" description="Disordered" evidence="2">
    <location>
        <begin position="1289"/>
        <end position="1337"/>
    </location>
</feature>
<feature type="region of interest" description="Disordered" evidence="2">
    <location>
        <begin position="635"/>
        <end position="659"/>
    </location>
</feature>